<dbReference type="EMBL" id="LAZR01003971">
    <property type="protein sequence ID" value="KKN12999.1"/>
    <property type="molecule type" value="Genomic_DNA"/>
</dbReference>
<accession>A0A0F9N4T8</accession>
<evidence type="ECO:0000313" key="1">
    <source>
        <dbReference type="EMBL" id="KKN12999.1"/>
    </source>
</evidence>
<organism evidence="1">
    <name type="scientific">marine sediment metagenome</name>
    <dbReference type="NCBI Taxonomy" id="412755"/>
    <lineage>
        <taxon>unclassified sequences</taxon>
        <taxon>metagenomes</taxon>
        <taxon>ecological metagenomes</taxon>
    </lineage>
</organism>
<protein>
    <submittedName>
        <fullName evidence="1">Uncharacterized protein</fullName>
    </submittedName>
</protein>
<gene>
    <name evidence="1" type="ORF">LCGC14_1010820</name>
</gene>
<proteinExistence type="predicted"/>
<dbReference type="AlphaFoldDB" id="A0A0F9N4T8"/>
<sequence>MAAVQDLGPGRSPMIRPHYPHFLAEDNAVWTRFLEQNFERLQEVWYDLRVGKPVKLDENATEMEQRIARGLTRKRIDVVGWDGGSYWVIEVKPYAGMLAVGQVISYARLFALEYVIKGRVVPVIVCDNTDEDLLDEYDELGILVFANE</sequence>
<reference evidence="1" key="1">
    <citation type="journal article" date="2015" name="Nature">
        <title>Complex archaea that bridge the gap between prokaryotes and eukaryotes.</title>
        <authorList>
            <person name="Spang A."/>
            <person name="Saw J.H."/>
            <person name="Jorgensen S.L."/>
            <person name="Zaremba-Niedzwiedzka K."/>
            <person name="Martijn J."/>
            <person name="Lind A.E."/>
            <person name="van Eijk R."/>
            <person name="Schleper C."/>
            <person name="Guy L."/>
            <person name="Ettema T.J."/>
        </authorList>
    </citation>
    <scope>NUCLEOTIDE SEQUENCE</scope>
</reference>
<comment type="caution">
    <text evidence="1">The sequence shown here is derived from an EMBL/GenBank/DDBJ whole genome shotgun (WGS) entry which is preliminary data.</text>
</comment>
<name>A0A0F9N4T8_9ZZZZ</name>